<protein>
    <submittedName>
        <fullName evidence="2">Uncharacterized protein</fullName>
    </submittedName>
</protein>
<accession>A0A8X6Q3Q5</accession>
<proteinExistence type="predicted"/>
<organism evidence="2 3">
    <name type="scientific">Nephila pilipes</name>
    <name type="common">Giant wood spider</name>
    <name type="synonym">Nephila maculata</name>
    <dbReference type="NCBI Taxonomy" id="299642"/>
    <lineage>
        <taxon>Eukaryota</taxon>
        <taxon>Metazoa</taxon>
        <taxon>Ecdysozoa</taxon>
        <taxon>Arthropoda</taxon>
        <taxon>Chelicerata</taxon>
        <taxon>Arachnida</taxon>
        <taxon>Araneae</taxon>
        <taxon>Araneomorphae</taxon>
        <taxon>Entelegynae</taxon>
        <taxon>Araneoidea</taxon>
        <taxon>Nephilidae</taxon>
        <taxon>Nephila</taxon>
    </lineage>
</organism>
<sequence length="86" mass="9787">MPSRRILRFENLRGGISSILDSKIKSIWIRKCRGALGEGNFPYSRRGPFIALVPWFVDSALYIFISIIGFTYIFSFCCGGDSFPEK</sequence>
<dbReference type="Proteomes" id="UP000887013">
    <property type="component" value="Unassembled WGS sequence"/>
</dbReference>
<reference evidence="2" key="1">
    <citation type="submission" date="2020-08" db="EMBL/GenBank/DDBJ databases">
        <title>Multicomponent nature underlies the extraordinary mechanical properties of spider dragline silk.</title>
        <authorList>
            <person name="Kono N."/>
            <person name="Nakamura H."/>
            <person name="Mori M."/>
            <person name="Yoshida Y."/>
            <person name="Ohtoshi R."/>
            <person name="Malay A.D."/>
            <person name="Moran D.A.P."/>
            <person name="Tomita M."/>
            <person name="Numata K."/>
            <person name="Arakawa K."/>
        </authorList>
    </citation>
    <scope>NUCLEOTIDE SEQUENCE</scope>
</reference>
<keyword evidence="3" id="KW-1185">Reference proteome</keyword>
<feature type="transmembrane region" description="Helical" evidence="1">
    <location>
        <begin position="49"/>
        <end position="74"/>
    </location>
</feature>
<dbReference type="AlphaFoldDB" id="A0A8X6Q3Q5"/>
<evidence type="ECO:0000313" key="2">
    <source>
        <dbReference type="EMBL" id="GFT94436.1"/>
    </source>
</evidence>
<keyword evidence="1" id="KW-0472">Membrane</keyword>
<evidence type="ECO:0000313" key="3">
    <source>
        <dbReference type="Proteomes" id="UP000887013"/>
    </source>
</evidence>
<keyword evidence="1" id="KW-1133">Transmembrane helix</keyword>
<keyword evidence="1" id="KW-0812">Transmembrane</keyword>
<comment type="caution">
    <text evidence="2">The sequence shown here is derived from an EMBL/GenBank/DDBJ whole genome shotgun (WGS) entry which is preliminary data.</text>
</comment>
<gene>
    <name evidence="2" type="ORF">NPIL_487591</name>
</gene>
<name>A0A8X6Q3Q5_NEPPI</name>
<evidence type="ECO:0000256" key="1">
    <source>
        <dbReference type="SAM" id="Phobius"/>
    </source>
</evidence>
<dbReference type="EMBL" id="BMAW01121515">
    <property type="protein sequence ID" value="GFT94436.1"/>
    <property type="molecule type" value="Genomic_DNA"/>
</dbReference>